<evidence type="ECO:0000313" key="2">
    <source>
        <dbReference type="EMBL" id="CAA9560014.1"/>
    </source>
</evidence>
<proteinExistence type="predicted"/>
<gene>
    <name evidence="2" type="ORF">AVDCRST_MAG70-1586</name>
</gene>
<dbReference type="GO" id="GO:0005886">
    <property type="term" value="C:plasma membrane"/>
    <property type="evidence" value="ECO:0007669"/>
    <property type="project" value="UniProtKB-SubCell"/>
</dbReference>
<dbReference type="EMBL" id="CADCWH010000253">
    <property type="protein sequence ID" value="CAA9560014.1"/>
    <property type="molecule type" value="Genomic_DNA"/>
</dbReference>
<protein>
    <submittedName>
        <fullName evidence="2">Uncharacterized protein</fullName>
    </submittedName>
</protein>
<evidence type="ECO:0000256" key="1">
    <source>
        <dbReference type="SAM" id="Phobius"/>
    </source>
</evidence>
<organism evidence="2">
    <name type="scientific">uncultured Thermomicrobiales bacterium</name>
    <dbReference type="NCBI Taxonomy" id="1645740"/>
    <lineage>
        <taxon>Bacteria</taxon>
        <taxon>Pseudomonadati</taxon>
        <taxon>Thermomicrobiota</taxon>
        <taxon>Thermomicrobia</taxon>
        <taxon>Thermomicrobiales</taxon>
        <taxon>environmental samples</taxon>
    </lineage>
</organism>
<sequence>MQRGDLPGAPVVTAELIPANGRYGEVFDRGYQRYGGVRLGRGHGVWAVARYSMRRAMGFKKSWSSKVIPFFVYIAATLTAVIPIGIEAFIDQRVIGYPEFFGFLYLLQGIFIATIAPEFLCSDRRENVLSLYFCRAITRLDYLLGKLLGAGLLALTVTLAPALILWFGRQSQADAPLDALWSNLPDLGRLVFVGVMLALYLSSGGLMISSFTGRKSIAVAVIIVGVVVIEALVGLLSVAVDGDLQRYSIVVSPTLVSAGLSDSIFRPDDPTLDFPWWGYAVTMVVTILGCIAIMYRRYVRED</sequence>
<keyword evidence="1" id="KW-0812">Transmembrane</keyword>
<feature type="transmembrane region" description="Helical" evidence="1">
    <location>
        <begin position="276"/>
        <end position="295"/>
    </location>
</feature>
<accession>A0A6J4UU63</accession>
<feature type="transmembrane region" description="Helical" evidence="1">
    <location>
        <begin position="217"/>
        <end position="240"/>
    </location>
</feature>
<dbReference type="AlphaFoldDB" id="A0A6J4UU63"/>
<feature type="transmembrane region" description="Helical" evidence="1">
    <location>
        <begin position="142"/>
        <end position="167"/>
    </location>
</feature>
<dbReference type="GO" id="GO:0140359">
    <property type="term" value="F:ABC-type transporter activity"/>
    <property type="evidence" value="ECO:0007669"/>
    <property type="project" value="InterPro"/>
</dbReference>
<keyword evidence="1" id="KW-1133">Transmembrane helix</keyword>
<feature type="transmembrane region" description="Helical" evidence="1">
    <location>
        <begin position="187"/>
        <end position="208"/>
    </location>
</feature>
<feature type="transmembrane region" description="Helical" evidence="1">
    <location>
        <begin position="102"/>
        <end position="121"/>
    </location>
</feature>
<name>A0A6J4UU63_9BACT</name>
<keyword evidence="1" id="KW-0472">Membrane</keyword>
<feature type="transmembrane region" description="Helical" evidence="1">
    <location>
        <begin position="67"/>
        <end position="90"/>
    </location>
</feature>
<dbReference type="Pfam" id="PF12679">
    <property type="entry name" value="ABC2_membrane_2"/>
    <property type="match status" value="1"/>
</dbReference>
<reference evidence="2" key="1">
    <citation type="submission" date="2020-02" db="EMBL/GenBank/DDBJ databases">
        <authorList>
            <person name="Meier V. D."/>
        </authorList>
    </citation>
    <scope>NUCLEOTIDE SEQUENCE</scope>
    <source>
        <strain evidence="2">AVDCRST_MAG70</strain>
    </source>
</reference>